<dbReference type="EMBL" id="JAIQCV010000013">
    <property type="protein sequence ID" value="KAH1031356.1"/>
    <property type="molecule type" value="Genomic_DNA"/>
</dbReference>
<comment type="caution">
    <text evidence="1">The sequence shown here is derived from an EMBL/GenBank/DDBJ whole genome shotgun (WGS) entry which is preliminary data.</text>
</comment>
<gene>
    <name evidence="1" type="ORF">J1N35_043530</name>
</gene>
<dbReference type="OrthoDB" id="1733677at2759"/>
<evidence type="ECO:0000313" key="2">
    <source>
        <dbReference type="Proteomes" id="UP000828251"/>
    </source>
</evidence>
<dbReference type="Proteomes" id="UP000828251">
    <property type="component" value="Unassembled WGS sequence"/>
</dbReference>
<reference evidence="1 2" key="1">
    <citation type="journal article" date="2021" name="Plant Biotechnol. J.">
        <title>Multi-omics assisted identification of the key and species-specific regulatory components of drought-tolerant mechanisms in Gossypium stocksii.</title>
        <authorList>
            <person name="Yu D."/>
            <person name="Ke L."/>
            <person name="Zhang D."/>
            <person name="Wu Y."/>
            <person name="Sun Y."/>
            <person name="Mei J."/>
            <person name="Sun J."/>
            <person name="Sun Y."/>
        </authorList>
    </citation>
    <scope>NUCLEOTIDE SEQUENCE [LARGE SCALE GENOMIC DNA]</scope>
    <source>
        <strain evidence="2">cv. E1</strain>
        <tissue evidence="1">Leaf</tissue>
    </source>
</reference>
<proteinExistence type="predicted"/>
<organism evidence="1 2">
    <name type="scientific">Gossypium stocksii</name>
    <dbReference type="NCBI Taxonomy" id="47602"/>
    <lineage>
        <taxon>Eukaryota</taxon>
        <taxon>Viridiplantae</taxon>
        <taxon>Streptophyta</taxon>
        <taxon>Embryophyta</taxon>
        <taxon>Tracheophyta</taxon>
        <taxon>Spermatophyta</taxon>
        <taxon>Magnoliopsida</taxon>
        <taxon>eudicotyledons</taxon>
        <taxon>Gunneridae</taxon>
        <taxon>Pentapetalae</taxon>
        <taxon>rosids</taxon>
        <taxon>malvids</taxon>
        <taxon>Malvales</taxon>
        <taxon>Malvaceae</taxon>
        <taxon>Malvoideae</taxon>
        <taxon>Gossypium</taxon>
    </lineage>
</organism>
<protein>
    <submittedName>
        <fullName evidence="1">Uncharacterized protein</fullName>
    </submittedName>
</protein>
<evidence type="ECO:0000313" key="1">
    <source>
        <dbReference type="EMBL" id="KAH1031356.1"/>
    </source>
</evidence>
<keyword evidence="2" id="KW-1185">Reference proteome</keyword>
<dbReference type="AlphaFoldDB" id="A0A9D3ZF60"/>
<sequence>MRLEELSSDERSEETLAELVKVKLHLNMEINKEERYWEQRARANWLKMGDKKTSFFHKYASQRRCINRIRGLQKNDDSLAMDCMEIGNIPRDFFLDLFASRGIGNLDHILLGSAFVPGRLITDNVLLAYEFNTQFYLMVTKAQVSTIERTASKGSLKPLLISVLRRRVIFVDEISKSGKENL</sequence>
<name>A0A9D3ZF60_9ROSI</name>
<accession>A0A9D3ZF60</accession>